<reference evidence="1" key="1">
    <citation type="journal article" date="2015" name="Nature">
        <title>Complex archaea that bridge the gap between prokaryotes and eukaryotes.</title>
        <authorList>
            <person name="Spang A."/>
            <person name="Saw J.H."/>
            <person name="Jorgensen S.L."/>
            <person name="Zaremba-Niedzwiedzka K."/>
            <person name="Martijn J."/>
            <person name="Lind A.E."/>
            <person name="van Eijk R."/>
            <person name="Schleper C."/>
            <person name="Guy L."/>
            <person name="Ettema T.J."/>
        </authorList>
    </citation>
    <scope>NUCLEOTIDE SEQUENCE</scope>
</reference>
<accession>A0A0F9FXQ9</accession>
<dbReference type="EMBL" id="LAZR01030664">
    <property type="protein sequence ID" value="KKL55922.1"/>
    <property type="molecule type" value="Genomic_DNA"/>
</dbReference>
<proteinExistence type="predicted"/>
<dbReference type="AlphaFoldDB" id="A0A0F9FXQ9"/>
<feature type="non-terminal residue" evidence="1">
    <location>
        <position position="21"/>
    </location>
</feature>
<name>A0A0F9FXQ9_9ZZZZ</name>
<evidence type="ECO:0000313" key="1">
    <source>
        <dbReference type="EMBL" id="KKL55922.1"/>
    </source>
</evidence>
<organism evidence="1">
    <name type="scientific">marine sediment metagenome</name>
    <dbReference type="NCBI Taxonomy" id="412755"/>
    <lineage>
        <taxon>unclassified sequences</taxon>
        <taxon>metagenomes</taxon>
        <taxon>ecological metagenomes</taxon>
    </lineage>
</organism>
<sequence length="21" mass="2502">MKQYKKGQIIEMPFSTLSENE</sequence>
<protein>
    <submittedName>
        <fullName evidence="1">Uncharacterized protein</fullName>
    </submittedName>
</protein>
<gene>
    <name evidence="1" type="ORF">LCGC14_2250550</name>
</gene>
<comment type="caution">
    <text evidence="1">The sequence shown here is derived from an EMBL/GenBank/DDBJ whole genome shotgun (WGS) entry which is preliminary data.</text>
</comment>